<keyword evidence="2" id="KW-1185">Reference proteome</keyword>
<evidence type="ECO:0000313" key="1">
    <source>
        <dbReference type="EMBL" id="KIO18430.1"/>
    </source>
</evidence>
<gene>
    <name evidence="1" type="ORF">M407DRAFT_31910</name>
</gene>
<sequence>MHGDASIKPTLVGWFCRPRPLLERWQLPGLEELHISPDPYDEVKGLATPTFPTLKKIQWLDTESKPAPADHLNNSFLLLKVLAASSELSAFCISSRIPNIQAYLNLRRLHGHWADRISPFLATNDVTGAPKYCPNLQELCLREASFSKLKRLAAIRPQLEKVEVVALRGDSESVSPSREEDLA</sequence>
<proteinExistence type="predicted"/>
<evidence type="ECO:0000313" key="2">
    <source>
        <dbReference type="Proteomes" id="UP000054248"/>
    </source>
</evidence>
<organism evidence="1 2">
    <name type="scientific">Tulasnella calospora MUT 4182</name>
    <dbReference type="NCBI Taxonomy" id="1051891"/>
    <lineage>
        <taxon>Eukaryota</taxon>
        <taxon>Fungi</taxon>
        <taxon>Dikarya</taxon>
        <taxon>Basidiomycota</taxon>
        <taxon>Agaricomycotina</taxon>
        <taxon>Agaricomycetes</taxon>
        <taxon>Cantharellales</taxon>
        <taxon>Tulasnellaceae</taxon>
        <taxon>Tulasnella</taxon>
    </lineage>
</organism>
<dbReference type="HOGENOM" id="CLU_1476199_0_0_1"/>
<dbReference type="AlphaFoldDB" id="A0A0C3PUA1"/>
<name>A0A0C3PUA1_9AGAM</name>
<dbReference type="EMBL" id="KN823287">
    <property type="protein sequence ID" value="KIO18430.1"/>
    <property type="molecule type" value="Genomic_DNA"/>
</dbReference>
<reference evidence="2" key="2">
    <citation type="submission" date="2015-01" db="EMBL/GenBank/DDBJ databases">
        <title>Evolutionary Origins and Diversification of the Mycorrhizal Mutualists.</title>
        <authorList>
            <consortium name="DOE Joint Genome Institute"/>
            <consortium name="Mycorrhizal Genomics Consortium"/>
            <person name="Kohler A."/>
            <person name="Kuo A."/>
            <person name="Nagy L.G."/>
            <person name="Floudas D."/>
            <person name="Copeland A."/>
            <person name="Barry K.W."/>
            <person name="Cichocki N."/>
            <person name="Veneault-Fourrey C."/>
            <person name="LaButti K."/>
            <person name="Lindquist E.A."/>
            <person name="Lipzen A."/>
            <person name="Lundell T."/>
            <person name="Morin E."/>
            <person name="Murat C."/>
            <person name="Riley R."/>
            <person name="Ohm R."/>
            <person name="Sun H."/>
            <person name="Tunlid A."/>
            <person name="Henrissat B."/>
            <person name="Grigoriev I.V."/>
            <person name="Hibbett D.S."/>
            <person name="Martin F."/>
        </authorList>
    </citation>
    <scope>NUCLEOTIDE SEQUENCE [LARGE SCALE GENOMIC DNA]</scope>
    <source>
        <strain evidence="2">MUT 4182</strain>
    </source>
</reference>
<dbReference type="OrthoDB" id="3231420at2759"/>
<protein>
    <submittedName>
        <fullName evidence="1">Uncharacterized protein</fullName>
    </submittedName>
</protein>
<accession>A0A0C3PUA1</accession>
<reference evidence="1 2" key="1">
    <citation type="submission" date="2014-04" db="EMBL/GenBank/DDBJ databases">
        <authorList>
            <consortium name="DOE Joint Genome Institute"/>
            <person name="Kuo A."/>
            <person name="Girlanda M."/>
            <person name="Perotto S."/>
            <person name="Kohler A."/>
            <person name="Nagy L.G."/>
            <person name="Floudas D."/>
            <person name="Copeland A."/>
            <person name="Barry K.W."/>
            <person name="Cichocki N."/>
            <person name="Veneault-Fourrey C."/>
            <person name="LaButti K."/>
            <person name="Lindquist E.A."/>
            <person name="Lipzen A."/>
            <person name="Lundell T."/>
            <person name="Morin E."/>
            <person name="Murat C."/>
            <person name="Sun H."/>
            <person name="Tunlid A."/>
            <person name="Henrissat B."/>
            <person name="Grigoriev I.V."/>
            <person name="Hibbett D.S."/>
            <person name="Martin F."/>
            <person name="Nordberg H.P."/>
            <person name="Cantor M.N."/>
            <person name="Hua S.X."/>
        </authorList>
    </citation>
    <scope>NUCLEOTIDE SEQUENCE [LARGE SCALE GENOMIC DNA]</scope>
    <source>
        <strain evidence="1 2">MUT 4182</strain>
    </source>
</reference>
<dbReference type="Proteomes" id="UP000054248">
    <property type="component" value="Unassembled WGS sequence"/>
</dbReference>